<dbReference type="EMBL" id="JBHULX010000039">
    <property type="protein sequence ID" value="MFD2593057.1"/>
    <property type="molecule type" value="Genomic_DNA"/>
</dbReference>
<keyword evidence="1" id="KW-0812">Transmembrane</keyword>
<reference evidence="3" key="1">
    <citation type="journal article" date="2019" name="Int. J. Syst. Evol. Microbiol.">
        <title>The Global Catalogue of Microorganisms (GCM) 10K type strain sequencing project: providing services to taxonomists for standard genome sequencing and annotation.</title>
        <authorList>
            <consortium name="The Broad Institute Genomics Platform"/>
            <consortium name="The Broad Institute Genome Sequencing Center for Infectious Disease"/>
            <person name="Wu L."/>
            <person name="Ma J."/>
        </authorList>
    </citation>
    <scope>NUCLEOTIDE SEQUENCE [LARGE SCALE GENOMIC DNA]</scope>
    <source>
        <strain evidence="3">KCTC 42423</strain>
    </source>
</reference>
<comment type="caution">
    <text evidence="2">The sequence shown here is derived from an EMBL/GenBank/DDBJ whole genome shotgun (WGS) entry which is preliminary data.</text>
</comment>
<feature type="transmembrane region" description="Helical" evidence="1">
    <location>
        <begin position="43"/>
        <end position="62"/>
    </location>
</feature>
<accession>A0ABW5NBU9</accession>
<dbReference type="RefSeq" id="WP_378255252.1">
    <property type="nucleotide sequence ID" value="NZ_JBHSJV010000001.1"/>
</dbReference>
<keyword evidence="1" id="KW-1133">Transmembrane helix</keyword>
<proteinExistence type="predicted"/>
<dbReference type="Proteomes" id="UP001597459">
    <property type="component" value="Unassembled WGS sequence"/>
</dbReference>
<evidence type="ECO:0000313" key="3">
    <source>
        <dbReference type="Proteomes" id="UP001597459"/>
    </source>
</evidence>
<name>A0ABW5NBU9_9FLAO</name>
<feature type="transmembrane region" description="Helical" evidence="1">
    <location>
        <begin position="175"/>
        <end position="196"/>
    </location>
</feature>
<organism evidence="2 3">
    <name type="scientific">Aquimarina hainanensis</name>
    <dbReference type="NCBI Taxonomy" id="1578017"/>
    <lineage>
        <taxon>Bacteria</taxon>
        <taxon>Pseudomonadati</taxon>
        <taxon>Bacteroidota</taxon>
        <taxon>Flavobacteriia</taxon>
        <taxon>Flavobacteriales</taxon>
        <taxon>Flavobacteriaceae</taxon>
        <taxon>Aquimarina</taxon>
    </lineage>
</organism>
<keyword evidence="3" id="KW-1185">Reference proteome</keyword>
<protein>
    <submittedName>
        <fullName evidence="2">CRISPR-associated protein Csx27</fullName>
    </submittedName>
</protein>
<feature type="transmembrane region" description="Helical" evidence="1">
    <location>
        <begin position="152"/>
        <end position="169"/>
    </location>
</feature>
<gene>
    <name evidence="2" type="primary">csx27</name>
    <name evidence="2" type="ORF">ACFSTE_19625</name>
</gene>
<evidence type="ECO:0000256" key="1">
    <source>
        <dbReference type="SAM" id="Phobius"/>
    </source>
</evidence>
<sequence length="215" mass="24699">MNKLSLYSLLAILLPGVFAIFCLHYLNSYFSVFSLTFDISSFYEGTLLFGCALFAGLALYAISWRMPRFYTSIGLRAPISSIVASSQEIQRILPDLREHLPVIIKGASELTLDSTHKTWDAYFDEVYYILEAANQNSEVEGFHSFYLLCRQITALSVLASFGTIFLYFYSDDALFSKLLFLFLSISIIAYLITPYFRKRMVEKLFLHFNGYMKTQ</sequence>
<evidence type="ECO:0000313" key="2">
    <source>
        <dbReference type="EMBL" id="MFD2593057.1"/>
    </source>
</evidence>
<dbReference type="NCBIfam" id="NF040557">
    <property type="entry name" value="CAS_Csx27"/>
    <property type="match status" value="1"/>
</dbReference>
<keyword evidence="1" id="KW-0472">Membrane</keyword>